<sequence length="111" mass="12865">MANETKKNPTEKDQSPDLEFLLRTNGYLFPETINEVSEYEKRFGDTDIILPDDMREPTFLEKALSKVQGNKLTAIKNKDDNFAIAARLEKGTELPERIKKKMDEDRNKSEK</sequence>
<dbReference type="KEGG" id="muh:HYN43_015050"/>
<protein>
    <submittedName>
        <fullName evidence="1">Uncharacterized protein</fullName>
    </submittedName>
</protein>
<proteinExistence type="predicted"/>
<dbReference type="RefSeq" id="WP_119410132.1">
    <property type="nucleotide sequence ID" value="NZ_CP032869.1"/>
</dbReference>
<dbReference type="AlphaFoldDB" id="A0A494VZG0"/>
<evidence type="ECO:0000313" key="1">
    <source>
        <dbReference type="EMBL" id="AYL96535.1"/>
    </source>
</evidence>
<dbReference type="Proteomes" id="UP000270046">
    <property type="component" value="Chromosome"/>
</dbReference>
<accession>A0A494VZG0</accession>
<organism evidence="1 2">
    <name type="scientific">Mucilaginibacter celer</name>
    <dbReference type="NCBI Taxonomy" id="2305508"/>
    <lineage>
        <taxon>Bacteria</taxon>
        <taxon>Pseudomonadati</taxon>
        <taxon>Bacteroidota</taxon>
        <taxon>Sphingobacteriia</taxon>
        <taxon>Sphingobacteriales</taxon>
        <taxon>Sphingobacteriaceae</taxon>
        <taxon>Mucilaginibacter</taxon>
    </lineage>
</organism>
<name>A0A494VZG0_9SPHI</name>
<reference evidence="1 2" key="1">
    <citation type="submission" date="2018-10" db="EMBL/GenBank/DDBJ databases">
        <title>Genome sequencing of Mucilaginibacter sp. HYN0043.</title>
        <authorList>
            <person name="Kim M."/>
            <person name="Yi H."/>
        </authorList>
    </citation>
    <scope>NUCLEOTIDE SEQUENCE [LARGE SCALE GENOMIC DNA]</scope>
    <source>
        <strain evidence="1 2">HYN0043</strain>
    </source>
</reference>
<evidence type="ECO:0000313" key="2">
    <source>
        <dbReference type="Proteomes" id="UP000270046"/>
    </source>
</evidence>
<keyword evidence="2" id="KW-1185">Reference proteome</keyword>
<dbReference type="OrthoDB" id="797644at2"/>
<gene>
    <name evidence="1" type="ORF">HYN43_015050</name>
</gene>
<dbReference type="EMBL" id="CP032869">
    <property type="protein sequence ID" value="AYL96535.1"/>
    <property type="molecule type" value="Genomic_DNA"/>
</dbReference>